<proteinExistence type="predicted"/>
<evidence type="ECO:0000313" key="2">
    <source>
        <dbReference type="Proteomes" id="UP000035352"/>
    </source>
</evidence>
<dbReference type="Proteomes" id="UP000035352">
    <property type="component" value="Chromosome"/>
</dbReference>
<gene>
    <name evidence="1" type="ORF">AAW51_5460</name>
</gene>
<sequence>MLRRIEALELDAVKHRLMQTEGGADWDAQRADAAELAYRRYLVLRAKYPRLDLSPTEEADAFWHAHILDTRKYARDCRWVFGRYLHHVPSQHGNDVDDASRQRAAARRMAELHEREFGVPPMPKTQCLADPTRAWEPPDLDGDRVGCDPIVWASPRTAVPSRRKDAPWGAGSQSMAYCM</sequence>
<dbReference type="KEGG" id="pbh:AAW51_5460"/>
<accession>A0A0G3BXN4</accession>
<evidence type="ECO:0008006" key="3">
    <source>
        <dbReference type="Google" id="ProtNLM"/>
    </source>
</evidence>
<protein>
    <recommendedName>
        <fullName evidence="3">Glycine-rich domain-containing protein-like</fullName>
    </recommendedName>
</protein>
<name>A0A0G3BXN4_9BURK</name>
<evidence type="ECO:0000313" key="1">
    <source>
        <dbReference type="EMBL" id="AKJ32151.1"/>
    </source>
</evidence>
<dbReference type="PATRIC" id="fig|413882.6.peg.5709"/>
<dbReference type="AlphaFoldDB" id="A0A0G3BXN4"/>
<dbReference type="EMBL" id="CP011371">
    <property type="protein sequence ID" value="AKJ32151.1"/>
    <property type="molecule type" value="Genomic_DNA"/>
</dbReference>
<organism evidence="1 2">
    <name type="scientific">Caldimonas brevitalea</name>
    <dbReference type="NCBI Taxonomy" id="413882"/>
    <lineage>
        <taxon>Bacteria</taxon>
        <taxon>Pseudomonadati</taxon>
        <taxon>Pseudomonadota</taxon>
        <taxon>Betaproteobacteria</taxon>
        <taxon>Burkholderiales</taxon>
        <taxon>Sphaerotilaceae</taxon>
        <taxon>Caldimonas</taxon>
    </lineage>
</organism>
<reference evidence="1 2" key="1">
    <citation type="submission" date="2015-05" db="EMBL/GenBank/DDBJ databases">
        <authorList>
            <person name="Tang B."/>
            <person name="Yu Y."/>
        </authorList>
    </citation>
    <scope>NUCLEOTIDE SEQUENCE [LARGE SCALE GENOMIC DNA]</scope>
    <source>
        <strain evidence="1 2">DSM 7029</strain>
    </source>
</reference>
<keyword evidence="2" id="KW-1185">Reference proteome</keyword>